<proteinExistence type="predicted"/>
<evidence type="ECO:0000313" key="3">
    <source>
        <dbReference type="Proteomes" id="UP000677228"/>
    </source>
</evidence>
<sequence>MDTGKVLKRININHGIAKVTPSCPILIGDDMFYVFWLTGQYPDLVPLKLAGIPQLLAASFCAQKLLENYIEKLTRNTRFDDILLDCAELLDHIDVDHKDTFY</sequence>
<evidence type="ECO:0000313" key="2">
    <source>
        <dbReference type="EMBL" id="CAF4396751.1"/>
    </source>
</evidence>
<dbReference type="Proteomes" id="UP000682733">
    <property type="component" value="Unassembled WGS sequence"/>
</dbReference>
<dbReference type="EMBL" id="CAJNOK010048499">
    <property type="protein sequence ID" value="CAF1592216.1"/>
    <property type="molecule type" value="Genomic_DNA"/>
</dbReference>
<protein>
    <submittedName>
        <fullName evidence="1">Uncharacterized protein</fullName>
    </submittedName>
</protein>
<dbReference type="AlphaFoldDB" id="A0A8S2G0P7"/>
<gene>
    <name evidence="1" type="ORF">OVA965_LOCUS41620</name>
    <name evidence="2" type="ORF">TMI583_LOCUS43308</name>
</gene>
<name>A0A8S2G0P7_9BILA</name>
<organism evidence="1 3">
    <name type="scientific">Didymodactylos carnosus</name>
    <dbReference type="NCBI Taxonomy" id="1234261"/>
    <lineage>
        <taxon>Eukaryota</taxon>
        <taxon>Metazoa</taxon>
        <taxon>Spiralia</taxon>
        <taxon>Gnathifera</taxon>
        <taxon>Rotifera</taxon>
        <taxon>Eurotatoria</taxon>
        <taxon>Bdelloidea</taxon>
        <taxon>Philodinida</taxon>
        <taxon>Philodinidae</taxon>
        <taxon>Didymodactylos</taxon>
    </lineage>
</organism>
<dbReference type="EMBL" id="CAJOBA010071947">
    <property type="protein sequence ID" value="CAF4396751.1"/>
    <property type="molecule type" value="Genomic_DNA"/>
</dbReference>
<accession>A0A8S2G0P7</accession>
<dbReference type="Proteomes" id="UP000677228">
    <property type="component" value="Unassembled WGS sequence"/>
</dbReference>
<evidence type="ECO:0000313" key="1">
    <source>
        <dbReference type="EMBL" id="CAF1592216.1"/>
    </source>
</evidence>
<comment type="caution">
    <text evidence="1">The sequence shown here is derived from an EMBL/GenBank/DDBJ whole genome shotgun (WGS) entry which is preliminary data.</text>
</comment>
<reference evidence="1" key="1">
    <citation type="submission" date="2021-02" db="EMBL/GenBank/DDBJ databases">
        <authorList>
            <person name="Nowell W R."/>
        </authorList>
    </citation>
    <scope>NUCLEOTIDE SEQUENCE</scope>
</reference>